<accession>A0A1P8B4L7</accession>
<dbReference type="GeneID" id="28720199"/>
<name>A0A1P8B4L7_ARATH</name>
<organism evidence="2 3">
    <name type="scientific">Arabidopsis thaliana</name>
    <name type="common">Mouse-ear cress</name>
    <dbReference type="NCBI Taxonomy" id="3702"/>
    <lineage>
        <taxon>Eukaryota</taxon>
        <taxon>Viridiplantae</taxon>
        <taxon>Streptophyta</taxon>
        <taxon>Embryophyta</taxon>
        <taxon>Tracheophyta</taxon>
        <taxon>Spermatophyta</taxon>
        <taxon>Magnoliopsida</taxon>
        <taxon>eudicotyledons</taxon>
        <taxon>Gunneridae</taxon>
        <taxon>Pentapetalae</taxon>
        <taxon>rosids</taxon>
        <taxon>malvids</taxon>
        <taxon>Brassicales</taxon>
        <taxon>Brassicaceae</taxon>
        <taxon>Camelineae</taxon>
        <taxon>Arabidopsis</taxon>
    </lineage>
</organism>
<gene>
    <name evidence="1 2" type="ordered locus">At4g31715</name>
</gene>
<reference evidence="3" key="2">
    <citation type="journal article" date="2017" name="Plant J.">
        <title>Araport11: a complete reannotation of the Arabidopsis thaliana reference genome.</title>
        <authorList>
            <person name="Cheng C.Y."/>
            <person name="Krishnakumar V."/>
            <person name="Chan A.P."/>
            <person name="Thibaud-Nissen F."/>
            <person name="Schobel S."/>
            <person name="Town C.D."/>
        </authorList>
    </citation>
    <scope>GENOME REANNOTATION</scope>
    <source>
        <strain evidence="3">cv. Columbia</strain>
    </source>
</reference>
<evidence type="ECO:0000313" key="2">
    <source>
        <dbReference type="EMBL" id="ANM66521.1"/>
    </source>
</evidence>
<dbReference type="KEGG" id="ath:AT4G31715"/>
<dbReference type="EMBL" id="CP002687">
    <property type="protein sequence ID" value="ANM66521.1"/>
    <property type="molecule type" value="Genomic_DNA"/>
</dbReference>
<dbReference type="RefSeq" id="NP_001328411.1">
    <property type="nucleotide sequence ID" value="NM_001342108.1"/>
</dbReference>
<proteinExistence type="predicted"/>
<sequence length="66" mass="7523">MCSCLQCSVVKADERCRGYKGGLSKGIQQSVAMFQVRSEALSIQLITRMDTYLIFTTWRLARMVDK</sequence>
<protein>
    <submittedName>
        <fullName evidence="2">Uncharacterized protein</fullName>
    </submittedName>
</protein>
<dbReference type="OrthoDB" id="10390383at2759"/>
<reference evidence="2 3" key="1">
    <citation type="journal article" date="1999" name="Nature">
        <title>Sequence and analysis of chromosome 4 of the plant Arabidopsis thaliana.</title>
        <authorList>
            <consortium name="EU"/>
            <consortium name="CSHL and WU Arabidopsis Sequencing Project"/>
            <person name="Mayer K."/>
            <person name="Schuller C."/>
            <person name="Wambutt R."/>
            <person name="Murphy G."/>
            <person name="Volckaert G."/>
            <person name="Pohl T."/>
            <person name="Dusterhoft A."/>
            <person name="Stiekema W."/>
            <person name="Entian K.D."/>
            <person name="Terryn N."/>
            <person name="Harris B."/>
            <person name="Ansorge W."/>
            <person name="Brandt P."/>
            <person name="Grivell L."/>
            <person name="Rieger M."/>
            <person name="Weichselgartner M."/>
            <person name="de Simone V."/>
            <person name="Obermaier B."/>
            <person name="Mache R."/>
            <person name="Muller M."/>
            <person name="Kreis M."/>
            <person name="Delseny M."/>
            <person name="Puigdomenech P."/>
            <person name="Watson M."/>
            <person name="Schmidtheini T."/>
            <person name="Reichert B."/>
            <person name="Portatelle D."/>
            <person name="Perez-Alonso M."/>
            <person name="Boutry M."/>
            <person name="Bancroft I."/>
            <person name="Vos P."/>
            <person name="Hoheisel J."/>
            <person name="Zimmermann W."/>
            <person name="Wedler H."/>
            <person name="Ridley P."/>
            <person name="Langham S.A."/>
            <person name="McCullagh B."/>
            <person name="Bilham L."/>
            <person name="Robben J."/>
            <person name="Van der Schueren J."/>
            <person name="Grymonprez B."/>
            <person name="Chuang Y.J."/>
            <person name="Vandenbussche F."/>
            <person name="Braeken M."/>
            <person name="Weltjens I."/>
            <person name="Voet M."/>
            <person name="Bastiaens I."/>
            <person name="Aert R."/>
            <person name="Defoor E."/>
            <person name="Weitzenegger T."/>
            <person name="Bothe G."/>
            <person name="Ramsperger U."/>
            <person name="Hilbert H."/>
            <person name="Braun M."/>
            <person name="Holzer E."/>
            <person name="Brandt A."/>
            <person name="Peters S."/>
            <person name="van Staveren M."/>
            <person name="Dirske W."/>
            <person name="Mooijman P."/>
            <person name="Klein Lankhorst R."/>
            <person name="Rose M."/>
            <person name="Hauf J."/>
            <person name="Kotter P."/>
            <person name="Berneiser S."/>
            <person name="Hempel S."/>
            <person name="Feldpausch M."/>
            <person name="Lamberth S."/>
            <person name="Van den Daele H."/>
            <person name="De Keyser A."/>
            <person name="Buysshaert C."/>
            <person name="Gielen J."/>
            <person name="Villarroel R."/>
            <person name="De Clercq R."/>
            <person name="Van Montagu M."/>
            <person name="Rogers J."/>
            <person name="Cronin A."/>
            <person name="Quail M."/>
            <person name="Bray-Allen S."/>
            <person name="Clark L."/>
            <person name="Doggett J."/>
            <person name="Hall S."/>
            <person name="Kay M."/>
            <person name="Lennard N."/>
            <person name="McLay K."/>
            <person name="Mayes R."/>
            <person name="Pettett A."/>
            <person name="Rajandream M.A."/>
            <person name="Lyne M."/>
            <person name="Benes V."/>
            <person name="Rechmann S."/>
            <person name="Borkova D."/>
            <person name="Blocker H."/>
            <person name="Scharfe M."/>
            <person name="Grimm M."/>
            <person name="Lohnert T.H."/>
            <person name="Dose S."/>
            <person name="de Haan M."/>
            <person name="Maarse A."/>
            <person name="Schafer M."/>
            <person name="Muller-Auer S."/>
            <person name="Gabel C."/>
            <person name="Fuchs M."/>
            <person name="Fartmann B."/>
            <person name="Granderath K."/>
            <person name="Dauner D."/>
            <person name="Herzl A."/>
            <person name="Neumann S."/>
            <person name="Argiriou A."/>
            <person name="Vitale D."/>
            <person name="Liguori R."/>
            <person name="Piravandi E."/>
            <person name="Massenet O."/>
            <person name="Quigley F."/>
            <person name="Clabauld G."/>
            <person name="Mundlein A."/>
            <person name="Felber R."/>
            <person name="Schnabl S."/>
            <person name="Hiller R."/>
            <person name="Schmidt W."/>
            <person name="Lecharny A."/>
            <person name="Aubourg S."/>
            <person name="Chefdor F."/>
            <person name="Cooke R."/>
            <person name="Berger C."/>
            <person name="Montfort A."/>
            <person name="Casacuberta E."/>
            <person name="Gibbons T."/>
            <person name="Weber N."/>
            <person name="Vandenbol M."/>
            <person name="Bargues M."/>
            <person name="Terol J."/>
            <person name="Torres A."/>
            <person name="Perez-Perez A."/>
            <person name="Purnelle B."/>
            <person name="Bent E."/>
            <person name="Johnson S."/>
            <person name="Tacon D."/>
            <person name="Jesse T."/>
            <person name="Heijnen L."/>
            <person name="Schwarz S."/>
            <person name="Scholler P."/>
            <person name="Heber S."/>
            <person name="Francs P."/>
            <person name="Bielke C."/>
            <person name="Frishman D."/>
            <person name="Haase D."/>
            <person name="Lemcke K."/>
            <person name="Mewes H.W."/>
            <person name="Stocker S."/>
            <person name="Zaccaria P."/>
            <person name="Bevan M."/>
            <person name="Wilson R.K."/>
            <person name="de la Bastide M."/>
            <person name="Habermann K."/>
            <person name="Parnell L."/>
            <person name="Dedhia N."/>
            <person name="Gnoj L."/>
            <person name="Schutz K."/>
            <person name="Huang E."/>
            <person name="Spiegel L."/>
            <person name="Sehkon M."/>
            <person name="Murray J."/>
            <person name="Sheet P."/>
            <person name="Cordes M."/>
            <person name="Abu-Threideh J."/>
            <person name="Stoneking T."/>
            <person name="Kalicki J."/>
            <person name="Graves T."/>
            <person name="Harmon G."/>
            <person name="Edwards J."/>
            <person name="Latreille P."/>
            <person name="Courtney L."/>
            <person name="Cloud J."/>
            <person name="Abbott A."/>
            <person name="Scott K."/>
            <person name="Johnson D."/>
            <person name="Minx P."/>
            <person name="Bentley D."/>
            <person name="Fulton B."/>
            <person name="Miller N."/>
            <person name="Greco T."/>
            <person name="Kemp K."/>
            <person name="Kramer J."/>
            <person name="Fulton L."/>
            <person name="Mardis E."/>
            <person name="Dante M."/>
            <person name="Pepin K."/>
            <person name="Hillier L."/>
            <person name="Nelson J."/>
            <person name="Spieth J."/>
            <person name="Ryan E."/>
            <person name="Andrews S."/>
            <person name="Geisel C."/>
            <person name="Layman D."/>
            <person name="Du H."/>
            <person name="Ali J."/>
            <person name="Berghoff A."/>
            <person name="Jones K."/>
            <person name="Drone K."/>
            <person name="Cotton M."/>
            <person name="Joshu C."/>
            <person name="Antonoiu B."/>
            <person name="Zidanic M."/>
            <person name="Strong C."/>
            <person name="Sun H."/>
            <person name="Lamar B."/>
            <person name="Yordan C."/>
            <person name="Ma P."/>
            <person name="Zhong J."/>
            <person name="Preston R."/>
            <person name="Vil D."/>
            <person name="Shekher M."/>
            <person name="Matero A."/>
            <person name="Shah R."/>
            <person name="Swaby I.K."/>
            <person name="O'Shaughnessy A."/>
            <person name="Rodriguez M."/>
            <person name="Hoffmann J."/>
            <person name="Till S."/>
            <person name="Granat S."/>
            <person name="Shohdy N."/>
            <person name="Hasegawa A."/>
            <person name="Hameed A."/>
            <person name="Lodhi M."/>
            <person name="Johnson A."/>
            <person name="Chen E."/>
            <person name="Marra M."/>
            <person name="Martienssen R."/>
            <person name="McCombie W.R."/>
        </authorList>
    </citation>
    <scope>NUCLEOTIDE SEQUENCE [LARGE SCALE GENOMIC DNA]</scope>
    <source>
        <strain evidence="3">cv. Columbia</strain>
    </source>
</reference>
<keyword evidence="3" id="KW-1185">Reference proteome</keyword>
<dbReference type="AlphaFoldDB" id="A0A1P8B4L7"/>
<evidence type="ECO:0000313" key="3">
    <source>
        <dbReference type="Proteomes" id="UP000006548"/>
    </source>
</evidence>
<dbReference type="ExpressionAtlas" id="A0A1P8B4L7">
    <property type="expression patterns" value="baseline"/>
</dbReference>
<evidence type="ECO:0000313" key="1">
    <source>
        <dbReference type="Araport" id="AT4G31715"/>
    </source>
</evidence>
<dbReference type="TAIR" id="AT4G31715"/>
<dbReference type="Araport" id="AT4G31715"/>
<dbReference type="InParanoid" id="A0A1P8B4L7"/>
<dbReference type="Proteomes" id="UP000006548">
    <property type="component" value="Chromosome 4"/>
</dbReference>